<evidence type="ECO:0000313" key="4">
    <source>
        <dbReference type="Proteomes" id="UP000008206"/>
    </source>
</evidence>
<keyword evidence="2" id="KW-1133">Transmembrane helix</keyword>
<dbReference type="eggNOG" id="COG1196">
    <property type="taxonomic scope" value="Bacteria"/>
</dbReference>
<evidence type="ECO:0000256" key="1">
    <source>
        <dbReference type="SAM" id="MobiDB-lite"/>
    </source>
</evidence>
<name>E0UCL7_GLOV7</name>
<feature type="region of interest" description="Disordered" evidence="1">
    <location>
        <begin position="614"/>
        <end position="642"/>
    </location>
</feature>
<dbReference type="Proteomes" id="UP000008206">
    <property type="component" value="Chromosome"/>
</dbReference>
<feature type="compositionally biased region" description="Pro residues" evidence="1">
    <location>
        <begin position="619"/>
        <end position="628"/>
    </location>
</feature>
<evidence type="ECO:0000313" key="3">
    <source>
        <dbReference type="EMBL" id="ADN15211.1"/>
    </source>
</evidence>
<organism evidence="3 4">
    <name type="scientific">Gloeothece verrucosa (strain PCC 7822)</name>
    <name type="common">Cyanothece sp. (strain PCC 7822)</name>
    <dbReference type="NCBI Taxonomy" id="497965"/>
    <lineage>
        <taxon>Bacteria</taxon>
        <taxon>Bacillati</taxon>
        <taxon>Cyanobacteriota</taxon>
        <taxon>Cyanophyceae</taxon>
        <taxon>Oscillatoriophycideae</taxon>
        <taxon>Chroococcales</taxon>
        <taxon>Aphanothecaceae</taxon>
        <taxon>Gloeothece</taxon>
        <taxon>Gloeothece verrucosa</taxon>
    </lineage>
</organism>
<dbReference type="HOGENOM" id="CLU_019646_0_0_3"/>
<dbReference type="KEGG" id="cyj:Cyan7822_3261"/>
<proteinExistence type="predicted"/>
<accession>E0UCL7</accession>
<dbReference type="STRING" id="497965.Cyan7822_3261"/>
<keyword evidence="2" id="KW-0812">Transmembrane</keyword>
<sequence>MAKNYKRLATKTLKLSGQPSGTMEIQPGREEQSKFNWRVWAAILVLASGSIGFTATSLLLKLPQAPNCPRIFWPIASASMRLYCAQLEAQKKTVDSLLKAISLVEALPSDHPLRTEINRNVEEWALDILSIAEEEFQKGDLEKSIAIAKKIPEQVEAHNLIEQRIERWRSIWSKGEGIFSEVEQHLRDSDWNLAFRSAIELLNLDNKYWATTKYDEIVQKIQLAREESSKLDAAYVFLRRYGLDNWLKAIEEAQKINSSSYAYQEAQNLIGKAKDKLLSYVQTLIKNRSWNELQQVADRIPENLVLTEEVKDWKALASAGIDAQTGTVDTLQAAILSAEEIAADSPLYDTAQELISRWKQEVDDVKVLSQAKDLAVSGTVEDLHAAIAKADSIPTSNPRYQQAQQQIREWNRQIEVTEDQPILDQAQSLASRGDLDALREAISQASLIASGRALYPQAQEEIRDWRTTIERSEDRPLLDQAMALGNAKDYPNAINTAEQIRRGRVLYPEAQANINNWRREIKAQQDLQQAYAIAQARTSEALVTAITIIRRIPSSTDVGTQSRQALDRWSYQLLDIASTTANQGLIEEAIKLGRIIPPESSAYQSAKAQIQQWRSLLQPPTPATPPPSVTETTYPASSEQTP</sequence>
<dbReference type="EMBL" id="CP002198">
    <property type="protein sequence ID" value="ADN15211.1"/>
    <property type="molecule type" value="Genomic_DNA"/>
</dbReference>
<gene>
    <name evidence="3" type="ordered locus">Cyan7822_3261</name>
</gene>
<dbReference type="OrthoDB" id="503367at2"/>
<evidence type="ECO:0000256" key="2">
    <source>
        <dbReference type="SAM" id="Phobius"/>
    </source>
</evidence>
<keyword evidence="4" id="KW-1185">Reference proteome</keyword>
<protein>
    <submittedName>
        <fullName evidence="3">Uncharacterized protein</fullName>
    </submittedName>
</protein>
<reference evidence="4" key="1">
    <citation type="journal article" date="2011" name="MBio">
        <title>Novel metabolic attributes of the genus Cyanothece, comprising a group of unicellular nitrogen-fixing Cyanobacteria.</title>
        <authorList>
            <person name="Bandyopadhyay A."/>
            <person name="Elvitigala T."/>
            <person name="Welsh E."/>
            <person name="Stockel J."/>
            <person name="Liberton M."/>
            <person name="Min H."/>
            <person name="Sherman L.A."/>
            <person name="Pakrasi H.B."/>
        </authorList>
    </citation>
    <scope>NUCLEOTIDE SEQUENCE [LARGE SCALE GENOMIC DNA]</scope>
    <source>
        <strain evidence="4">PCC 7822</strain>
    </source>
</reference>
<dbReference type="AlphaFoldDB" id="E0UCL7"/>
<keyword evidence="2" id="KW-0472">Membrane</keyword>
<feature type="transmembrane region" description="Helical" evidence="2">
    <location>
        <begin position="39"/>
        <end position="60"/>
    </location>
</feature>